<protein>
    <submittedName>
        <fullName evidence="1">Uncharacterized protein</fullName>
    </submittedName>
</protein>
<reference evidence="1" key="1">
    <citation type="submission" date="2018-02" db="EMBL/GenBank/DDBJ databases">
        <title>Rhizophora mucronata_Transcriptome.</title>
        <authorList>
            <person name="Meera S.P."/>
            <person name="Sreeshan A."/>
            <person name="Augustine A."/>
        </authorList>
    </citation>
    <scope>NUCLEOTIDE SEQUENCE</scope>
    <source>
        <tissue evidence="1">Leaf</tissue>
    </source>
</reference>
<name>A0A2P2PQ42_RHIMU</name>
<accession>A0A2P2PQ42</accession>
<dbReference type="EMBL" id="GGEC01076373">
    <property type="protein sequence ID" value="MBX56857.1"/>
    <property type="molecule type" value="Transcribed_RNA"/>
</dbReference>
<proteinExistence type="predicted"/>
<evidence type="ECO:0000313" key="1">
    <source>
        <dbReference type="EMBL" id="MBX56857.1"/>
    </source>
</evidence>
<organism evidence="1">
    <name type="scientific">Rhizophora mucronata</name>
    <name type="common">Asiatic mangrove</name>
    <dbReference type="NCBI Taxonomy" id="61149"/>
    <lineage>
        <taxon>Eukaryota</taxon>
        <taxon>Viridiplantae</taxon>
        <taxon>Streptophyta</taxon>
        <taxon>Embryophyta</taxon>
        <taxon>Tracheophyta</taxon>
        <taxon>Spermatophyta</taxon>
        <taxon>Magnoliopsida</taxon>
        <taxon>eudicotyledons</taxon>
        <taxon>Gunneridae</taxon>
        <taxon>Pentapetalae</taxon>
        <taxon>rosids</taxon>
        <taxon>fabids</taxon>
        <taxon>Malpighiales</taxon>
        <taxon>Rhizophoraceae</taxon>
        <taxon>Rhizophora</taxon>
    </lineage>
</organism>
<dbReference type="AlphaFoldDB" id="A0A2P2PQ42"/>
<sequence length="42" mass="4869">MIFECKDELFFRCASRSASSFTSPNGWGWLKLMDPKVRPCIL</sequence>